<proteinExistence type="predicted"/>
<evidence type="ECO:0000313" key="1">
    <source>
        <dbReference type="EMBL" id="KAK8777903.1"/>
    </source>
</evidence>
<protein>
    <submittedName>
        <fullName evidence="1">Uncharacterized protein</fullName>
    </submittedName>
</protein>
<accession>A0AAQ4ETU1</accession>
<sequence>MLSTYLTSNNKSKGTVLHFTTYIFNTAIHEILCAWPPRYTTDTILPFFANDDPCIAEALCLAEEIRCIAHLRTIASQERSEERYGERRRHVIYTPRVVV</sequence>
<gene>
    <name evidence="1" type="ORF">V5799_020757</name>
</gene>
<keyword evidence="2" id="KW-1185">Reference proteome</keyword>
<comment type="caution">
    <text evidence="1">The sequence shown here is derived from an EMBL/GenBank/DDBJ whole genome shotgun (WGS) entry which is preliminary data.</text>
</comment>
<evidence type="ECO:0000313" key="2">
    <source>
        <dbReference type="Proteomes" id="UP001321473"/>
    </source>
</evidence>
<name>A0AAQ4ETU1_AMBAM</name>
<reference evidence="1 2" key="1">
    <citation type="journal article" date="2023" name="Arcadia Sci">
        <title>De novo assembly of a long-read Amblyomma americanum tick genome.</title>
        <authorList>
            <person name="Chou S."/>
            <person name="Poskanzer K.E."/>
            <person name="Rollins M."/>
            <person name="Thuy-Boun P.S."/>
        </authorList>
    </citation>
    <scope>NUCLEOTIDE SEQUENCE [LARGE SCALE GENOMIC DNA]</scope>
    <source>
        <strain evidence="1">F_SG_1</strain>
        <tissue evidence="1">Salivary glands</tissue>
    </source>
</reference>
<dbReference type="EMBL" id="JARKHS020011338">
    <property type="protein sequence ID" value="KAK8777903.1"/>
    <property type="molecule type" value="Genomic_DNA"/>
</dbReference>
<organism evidence="1 2">
    <name type="scientific">Amblyomma americanum</name>
    <name type="common">Lone star tick</name>
    <dbReference type="NCBI Taxonomy" id="6943"/>
    <lineage>
        <taxon>Eukaryota</taxon>
        <taxon>Metazoa</taxon>
        <taxon>Ecdysozoa</taxon>
        <taxon>Arthropoda</taxon>
        <taxon>Chelicerata</taxon>
        <taxon>Arachnida</taxon>
        <taxon>Acari</taxon>
        <taxon>Parasitiformes</taxon>
        <taxon>Ixodida</taxon>
        <taxon>Ixodoidea</taxon>
        <taxon>Ixodidae</taxon>
        <taxon>Amblyomminae</taxon>
        <taxon>Amblyomma</taxon>
    </lineage>
</organism>
<dbReference type="AlphaFoldDB" id="A0AAQ4ETU1"/>
<dbReference type="Proteomes" id="UP001321473">
    <property type="component" value="Unassembled WGS sequence"/>
</dbReference>